<evidence type="ECO:0000256" key="1">
    <source>
        <dbReference type="SAM" id="MobiDB-lite"/>
    </source>
</evidence>
<dbReference type="AlphaFoldDB" id="A0AAV2G715"/>
<reference evidence="2 3" key="1">
    <citation type="submission" date="2024-04" db="EMBL/GenBank/DDBJ databases">
        <authorList>
            <person name="Fracassetti M."/>
        </authorList>
    </citation>
    <scope>NUCLEOTIDE SEQUENCE [LARGE SCALE GENOMIC DNA]</scope>
</reference>
<dbReference type="Proteomes" id="UP001497516">
    <property type="component" value="Chromosome 8"/>
</dbReference>
<dbReference type="EMBL" id="OZ034821">
    <property type="protein sequence ID" value="CAL1406074.1"/>
    <property type="molecule type" value="Genomic_DNA"/>
</dbReference>
<organism evidence="2 3">
    <name type="scientific">Linum trigynum</name>
    <dbReference type="NCBI Taxonomy" id="586398"/>
    <lineage>
        <taxon>Eukaryota</taxon>
        <taxon>Viridiplantae</taxon>
        <taxon>Streptophyta</taxon>
        <taxon>Embryophyta</taxon>
        <taxon>Tracheophyta</taxon>
        <taxon>Spermatophyta</taxon>
        <taxon>Magnoliopsida</taxon>
        <taxon>eudicotyledons</taxon>
        <taxon>Gunneridae</taxon>
        <taxon>Pentapetalae</taxon>
        <taxon>rosids</taxon>
        <taxon>fabids</taxon>
        <taxon>Malpighiales</taxon>
        <taxon>Linaceae</taxon>
        <taxon>Linum</taxon>
    </lineage>
</organism>
<gene>
    <name evidence="2" type="ORF">LTRI10_LOCUS45826</name>
</gene>
<evidence type="ECO:0000313" key="2">
    <source>
        <dbReference type="EMBL" id="CAL1406074.1"/>
    </source>
</evidence>
<protein>
    <submittedName>
        <fullName evidence="2">Uncharacterized protein</fullName>
    </submittedName>
</protein>
<feature type="region of interest" description="Disordered" evidence="1">
    <location>
        <begin position="20"/>
        <end position="48"/>
    </location>
</feature>
<feature type="compositionally biased region" description="Polar residues" evidence="1">
    <location>
        <begin position="20"/>
        <end position="42"/>
    </location>
</feature>
<evidence type="ECO:0000313" key="3">
    <source>
        <dbReference type="Proteomes" id="UP001497516"/>
    </source>
</evidence>
<keyword evidence="3" id="KW-1185">Reference proteome</keyword>
<sequence length="288" mass="31183">MVCETEAASPSSFFFAGKSTSNSATGATVERSSGTNATWTTRATEEESQRPDAPSFFFSFFVTFSDSEPSTRRMDDKLHPWYPITGFFSSSSSVLFPSKVAVHSSSSNVRLSRPPATIEAVSKGDARLCCLLPRSSLHQPPQLPPPRSSAPACRPPATQIHLVAPPPPHRDLMLYPPAAAARSLPSLHKSSSPDAMVNDSRMAAGSASCVLLAAAADEDLLLRISMVSRSYLNQTSNSWVSKSDMILIFVSKSIHQFSFSNGSFPQIVMMPEEYTTCALLNPDKRTNT</sequence>
<proteinExistence type="predicted"/>
<name>A0AAV2G715_9ROSI</name>
<accession>A0AAV2G715</accession>